<sequence>MDSYTYTCNYCGGKYTPRRRFIQKYCSNSCRVNAFNLRKKVSQKVAKVKEPKDLTAKDKMSWTGVGNAAAGAFAINLATSLLTKEENKPATKGDIQKLLNSGLNKVILIKNVPPRTDGSRAYFDTVHQIIIYK</sequence>
<name>A0ABV9HU28_9FLAO</name>
<gene>
    <name evidence="1" type="ORF">ACFO3O_05535</name>
</gene>
<reference evidence="2" key="1">
    <citation type="journal article" date="2019" name="Int. J. Syst. Evol. Microbiol.">
        <title>The Global Catalogue of Microorganisms (GCM) 10K type strain sequencing project: providing services to taxonomists for standard genome sequencing and annotation.</title>
        <authorList>
            <consortium name="The Broad Institute Genomics Platform"/>
            <consortium name="The Broad Institute Genome Sequencing Center for Infectious Disease"/>
            <person name="Wu L."/>
            <person name="Ma J."/>
        </authorList>
    </citation>
    <scope>NUCLEOTIDE SEQUENCE [LARGE SCALE GENOMIC DNA]</scope>
    <source>
        <strain evidence="2">YJ-61-S</strain>
    </source>
</reference>
<accession>A0ABV9HU28</accession>
<evidence type="ECO:0008006" key="3">
    <source>
        <dbReference type="Google" id="ProtNLM"/>
    </source>
</evidence>
<protein>
    <recommendedName>
        <fullName evidence="3">DUF2116 family Zn-ribbon domain-containing protein</fullName>
    </recommendedName>
</protein>
<comment type="caution">
    <text evidence="1">The sequence shown here is derived from an EMBL/GenBank/DDBJ whole genome shotgun (WGS) entry which is preliminary data.</text>
</comment>
<dbReference type="RefSeq" id="WP_379977557.1">
    <property type="nucleotide sequence ID" value="NZ_JBHSFV010000002.1"/>
</dbReference>
<evidence type="ECO:0000313" key="1">
    <source>
        <dbReference type="EMBL" id="MFC4633357.1"/>
    </source>
</evidence>
<organism evidence="1 2">
    <name type="scientific">Dokdonia ponticola</name>
    <dbReference type="NCBI Taxonomy" id="2041041"/>
    <lineage>
        <taxon>Bacteria</taxon>
        <taxon>Pseudomonadati</taxon>
        <taxon>Bacteroidota</taxon>
        <taxon>Flavobacteriia</taxon>
        <taxon>Flavobacteriales</taxon>
        <taxon>Flavobacteriaceae</taxon>
        <taxon>Dokdonia</taxon>
    </lineage>
</organism>
<dbReference type="EMBL" id="JBHSFV010000002">
    <property type="protein sequence ID" value="MFC4633357.1"/>
    <property type="molecule type" value="Genomic_DNA"/>
</dbReference>
<dbReference type="Proteomes" id="UP001596043">
    <property type="component" value="Unassembled WGS sequence"/>
</dbReference>
<keyword evidence="2" id="KW-1185">Reference proteome</keyword>
<evidence type="ECO:0000313" key="2">
    <source>
        <dbReference type="Proteomes" id="UP001596043"/>
    </source>
</evidence>
<proteinExistence type="predicted"/>